<dbReference type="OrthoDB" id="9794241at2"/>
<dbReference type="AlphaFoldDB" id="A0A1I4QPX0"/>
<dbReference type="PANTHER" id="PTHR36452">
    <property type="entry name" value="CHROMOSOME 12, WHOLE GENOME SHOTGUN SEQUENCE"/>
    <property type="match status" value="1"/>
</dbReference>
<dbReference type="RefSeq" id="WP_093094792.1">
    <property type="nucleotide sequence ID" value="NZ_FOTQ01000007.1"/>
</dbReference>
<dbReference type="STRING" id="254406.SAMN04488042_10780"/>
<dbReference type="Pfam" id="PF09365">
    <property type="entry name" value="DUF2461"/>
    <property type="match status" value="1"/>
</dbReference>
<evidence type="ECO:0000313" key="2">
    <source>
        <dbReference type="Proteomes" id="UP000199144"/>
    </source>
</evidence>
<sequence length="214" mass="24010">MNAPFDSLVPDARLFLSELKQNNNRDWFLAHKTDYDARLKAPALALLDTLSAFLEKQTGTTPQTKLFRPNRDIRFSKDKTPYHTHLHMLWNTPPVGWFLGIAPDYVSIGAGVMGFDKGTLSNWRNAVDGPKGIEISSLLDTLSRKGARFSEPELKRVPPPFDKAHAHGDLLRHKSLTVWFDLSEADVKKGGLTQQIEAAFSEMLPLGKMLQSLL</sequence>
<gene>
    <name evidence="1" type="ORF">SAMN04488042_10780</name>
</gene>
<organism evidence="1 2">
    <name type="scientific">Shimia aestuarii</name>
    <dbReference type="NCBI Taxonomy" id="254406"/>
    <lineage>
        <taxon>Bacteria</taxon>
        <taxon>Pseudomonadati</taxon>
        <taxon>Pseudomonadota</taxon>
        <taxon>Alphaproteobacteria</taxon>
        <taxon>Rhodobacterales</taxon>
        <taxon>Roseobacteraceae</taxon>
    </lineage>
</organism>
<dbReference type="InterPro" id="IPR012808">
    <property type="entry name" value="CHP02453"/>
</dbReference>
<dbReference type="NCBIfam" id="TIGR02453">
    <property type="entry name" value="TIGR02453 family protein"/>
    <property type="match status" value="1"/>
</dbReference>
<reference evidence="1 2" key="1">
    <citation type="submission" date="2016-10" db="EMBL/GenBank/DDBJ databases">
        <authorList>
            <person name="de Groot N.N."/>
        </authorList>
    </citation>
    <scope>NUCLEOTIDE SEQUENCE [LARGE SCALE GENOMIC DNA]</scope>
    <source>
        <strain evidence="1 2">DSM 15283</strain>
    </source>
</reference>
<keyword evidence="2" id="KW-1185">Reference proteome</keyword>
<dbReference type="Proteomes" id="UP000199144">
    <property type="component" value="Unassembled WGS sequence"/>
</dbReference>
<dbReference type="PANTHER" id="PTHR36452:SF1">
    <property type="entry name" value="DUF2461 DOMAIN-CONTAINING PROTEIN"/>
    <property type="match status" value="1"/>
</dbReference>
<protein>
    <submittedName>
        <fullName evidence="1">TIGR02453 family protein</fullName>
    </submittedName>
</protein>
<evidence type="ECO:0000313" key="1">
    <source>
        <dbReference type="EMBL" id="SFM42132.1"/>
    </source>
</evidence>
<dbReference type="EMBL" id="FOTQ01000007">
    <property type="protein sequence ID" value="SFM42132.1"/>
    <property type="molecule type" value="Genomic_DNA"/>
</dbReference>
<accession>A0A1I4QPX0</accession>
<dbReference type="PIRSF" id="PIRSF028451">
    <property type="entry name" value="UCP028451"/>
    <property type="match status" value="1"/>
</dbReference>
<proteinExistence type="predicted"/>
<name>A0A1I4QPX0_9RHOB</name>
<dbReference type="InterPro" id="IPR015996">
    <property type="entry name" value="UCP028451"/>
</dbReference>